<gene>
    <name evidence="5" type="ORF">BGC07_13040</name>
</gene>
<keyword evidence="6" id="KW-1185">Reference proteome</keyword>
<dbReference type="CDD" id="cd00090">
    <property type="entry name" value="HTH_ARSR"/>
    <property type="match status" value="1"/>
</dbReference>
<dbReference type="InterPro" id="IPR001845">
    <property type="entry name" value="HTH_ArsR_DNA-bd_dom"/>
</dbReference>
<evidence type="ECO:0000256" key="1">
    <source>
        <dbReference type="ARBA" id="ARBA00023015"/>
    </source>
</evidence>
<dbReference type="NCBIfam" id="NF033788">
    <property type="entry name" value="HTH_metalloreg"/>
    <property type="match status" value="1"/>
</dbReference>
<name>A0ABX3AD37_9GAMM</name>
<evidence type="ECO:0000313" key="6">
    <source>
        <dbReference type="Proteomes" id="UP000094329"/>
    </source>
</evidence>
<dbReference type="InterPro" id="IPR051081">
    <property type="entry name" value="HTH_MetalResp_TranReg"/>
</dbReference>
<evidence type="ECO:0000259" key="4">
    <source>
        <dbReference type="PROSITE" id="PS50987"/>
    </source>
</evidence>
<dbReference type="PANTHER" id="PTHR33154:SF33">
    <property type="entry name" value="TRANSCRIPTIONAL REPRESSOR SDPR"/>
    <property type="match status" value="1"/>
</dbReference>
<dbReference type="PANTHER" id="PTHR33154">
    <property type="entry name" value="TRANSCRIPTIONAL REGULATOR, ARSR FAMILY"/>
    <property type="match status" value="1"/>
</dbReference>
<keyword evidence="2" id="KW-0238">DNA-binding</keyword>
<keyword evidence="1" id="KW-0805">Transcription regulation</keyword>
<dbReference type="InterPro" id="IPR036388">
    <property type="entry name" value="WH-like_DNA-bd_sf"/>
</dbReference>
<feature type="domain" description="HTH arsR-type" evidence="4">
    <location>
        <begin position="1"/>
        <end position="96"/>
    </location>
</feature>
<dbReference type="SUPFAM" id="SSF46785">
    <property type="entry name" value="Winged helix' DNA-binding domain"/>
    <property type="match status" value="1"/>
</dbReference>
<comment type="caution">
    <text evidence="5">The sequence shown here is derived from an EMBL/GenBank/DDBJ whole genome shotgun (WGS) entry which is preliminary data.</text>
</comment>
<dbReference type="Pfam" id="PF01022">
    <property type="entry name" value="HTH_5"/>
    <property type="match status" value="1"/>
</dbReference>
<dbReference type="InterPro" id="IPR036390">
    <property type="entry name" value="WH_DNA-bd_sf"/>
</dbReference>
<dbReference type="EMBL" id="MDTU01000001">
    <property type="protein sequence ID" value="ODN44099.1"/>
    <property type="molecule type" value="Genomic_DNA"/>
</dbReference>
<dbReference type="PROSITE" id="PS50987">
    <property type="entry name" value="HTH_ARSR_2"/>
    <property type="match status" value="1"/>
</dbReference>
<dbReference type="SMART" id="SM00418">
    <property type="entry name" value="HTH_ARSR"/>
    <property type="match status" value="1"/>
</dbReference>
<accession>A0ABX3AD37</accession>
<sequence length="114" mass="13415">MMTNKKLSKVLKALTDENRRLILWFLQKRELCVCEFEQLLPISQSTISIHLRMLSDLELVDFYKEGRWVIYQQKKNQDVEVNNILASVSSAMDSEAQYKDQLVKLKMVCKDNLC</sequence>
<reference evidence="5 6" key="1">
    <citation type="submission" date="2016-08" db="EMBL/GenBank/DDBJ databases">
        <title>Draft genome sequence of Candidatus Piscirickettsia litoralis, from seawater.</title>
        <authorList>
            <person name="Wan X."/>
            <person name="Lee A.J."/>
            <person name="Hou S."/>
            <person name="Donachie S.P."/>
        </authorList>
    </citation>
    <scope>NUCLEOTIDE SEQUENCE [LARGE SCALE GENOMIC DNA]</scope>
    <source>
        <strain evidence="5 6">Y2</strain>
    </source>
</reference>
<dbReference type="PRINTS" id="PR00778">
    <property type="entry name" value="HTHARSR"/>
</dbReference>
<protein>
    <submittedName>
        <fullName evidence="5">ArsR family transcriptional regulator</fullName>
    </submittedName>
</protein>
<evidence type="ECO:0000313" key="5">
    <source>
        <dbReference type="EMBL" id="ODN44099.1"/>
    </source>
</evidence>
<proteinExistence type="predicted"/>
<dbReference type="Gene3D" id="1.10.10.10">
    <property type="entry name" value="Winged helix-like DNA-binding domain superfamily/Winged helix DNA-binding domain"/>
    <property type="match status" value="1"/>
</dbReference>
<keyword evidence="3" id="KW-0804">Transcription</keyword>
<organism evidence="5 6">
    <name type="scientific">Piscirickettsia litoralis</name>
    <dbReference type="NCBI Taxonomy" id="1891921"/>
    <lineage>
        <taxon>Bacteria</taxon>
        <taxon>Pseudomonadati</taxon>
        <taxon>Pseudomonadota</taxon>
        <taxon>Gammaproteobacteria</taxon>
        <taxon>Thiotrichales</taxon>
        <taxon>Piscirickettsiaceae</taxon>
        <taxon>Piscirickettsia</taxon>
    </lineage>
</organism>
<dbReference type="InterPro" id="IPR011991">
    <property type="entry name" value="ArsR-like_HTH"/>
</dbReference>
<evidence type="ECO:0000256" key="3">
    <source>
        <dbReference type="ARBA" id="ARBA00023163"/>
    </source>
</evidence>
<dbReference type="Proteomes" id="UP000094329">
    <property type="component" value="Unassembled WGS sequence"/>
</dbReference>
<evidence type="ECO:0000256" key="2">
    <source>
        <dbReference type="ARBA" id="ARBA00023125"/>
    </source>
</evidence>